<dbReference type="Proteomes" id="UP000596276">
    <property type="component" value="Chromosome 3"/>
</dbReference>
<gene>
    <name evidence="1" type="ORF">F9C07_4800</name>
</gene>
<evidence type="ECO:0000313" key="1">
    <source>
        <dbReference type="EMBL" id="QRD85776.1"/>
    </source>
</evidence>
<evidence type="ECO:0000313" key="2">
    <source>
        <dbReference type="Proteomes" id="UP000596276"/>
    </source>
</evidence>
<accession>A0A7U2ML56</accession>
<sequence length="68" mass="7544">MSMRHLTTNWYTKLAGTKTFSRVIPIDHSHHSAQADQSLFYPLSILLAVSPSSLSHIGPVSRFPATVH</sequence>
<protein>
    <submittedName>
        <fullName evidence="1">Uncharacterized protein</fullName>
    </submittedName>
</protein>
<dbReference type="EMBL" id="CP044620">
    <property type="protein sequence ID" value="QRD85776.1"/>
    <property type="molecule type" value="Genomic_DNA"/>
</dbReference>
<reference evidence="2" key="1">
    <citation type="journal article" date="2021" name="G3 (Bethesda)">
        <title>Chromosome assembled and annotated genome sequence of Aspergillus flavus NRRL 3357.</title>
        <authorList>
            <person name="Skerker J.M."/>
            <person name="Pianalto K.M."/>
            <person name="Mondo S.J."/>
            <person name="Yang K."/>
            <person name="Arkin A.P."/>
            <person name="Keller N.P."/>
            <person name="Grigoriev I.V."/>
            <person name="Louise Glass N.L."/>
        </authorList>
    </citation>
    <scope>NUCLEOTIDE SEQUENCE [LARGE SCALE GENOMIC DNA]</scope>
    <source>
        <strain evidence="2">ATCC 200026 / FGSC A1120 / IAM 13836 / NRRL 3357 / JCM 12722 / SRRC 167</strain>
    </source>
</reference>
<dbReference type="VEuPathDB" id="FungiDB:F9C07_4800"/>
<proteinExistence type="predicted"/>
<keyword evidence="2" id="KW-1185">Reference proteome</keyword>
<name>A0A7U2ML56_ASPFN</name>
<organism evidence="1 2">
    <name type="scientific">Aspergillus flavus (strain ATCC 200026 / FGSC A1120 / IAM 13836 / NRRL 3357 / JCM 12722 / SRRC 167)</name>
    <dbReference type="NCBI Taxonomy" id="332952"/>
    <lineage>
        <taxon>Eukaryota</taxon>
        <taxon>Fungi</taxon>
        <taxon>Dikarya</taxon>
        <taxon>Ascomycota</taxon>
        <taxon>Pezizomycotina</taxon>
        <taxon>Eurotiomycetes</taxon>
        <taxon>Eurotiomycetidae</taxon>
        <taxon>Eurotiales</taxon>
        <taxon>Aspergillaceae</taxon>
        <taxon>Aspergillus</taxon>
        <taxon>Aspergillus subgen. Circumdati</taxon>
    </lineage>
</organism>
<dbReference type="AlphaFoldDB" id="A0A7U2ML56"/>